<accession>A0A0M3V8T1</accession>
<protein>
    <submittedName>
        <fullName evidence="2">DNA helicase UvrD</fullName>
    </submittedName>
</protein>
<dbReference type="Gene3D" id="3.40.50.300">
    <property type="entry name" value="P-loop containing nucleotide triphosphate hydrolases"/>
    <property type="match status" value="1"/>
</dbReference>
<dbReference type="OrthoDB" id="5107704at2"/>
<dbReference type="InterPro" id="IPR027351">
    <property type="entry name" value="(+)RNA_virus_helicase_core_dom"/>
</dbReference>
<dbReference type="STRING" id="45610.AOC03_06490"/>
<evidence type="ECO:0000259" key="1">
    <source>
        <dbReference type="Pfam" id="PF01443"/>
    </source>
</evidence>
<keyword evidence="2" id="KW-0547">Nucleotide-binding</keyword>
<proteinExistence type="predicted"/>
<dbReference type="InterPro" id="IPR027417">
    <property type="entry name" value="P-loop_NTPase"/>
</dbReference>
<dbReference type="KEGG" id="pur:AOC03_06490"/>
<feature type="domain" description="(+)RNA virus helicase C-terminal" evidence="1">
    <location>
        <begin position="131"/>
        <end position="329"/>
    </location>
</feature>
<dbReference type="RefSeq" id="WP_062534357.1">
    <property type="nucleotide sequence ID" value="NZ_CP012678.1"/>
</dbReference>
<dbReference type="GO" id="GO:0005524">
    <property type="term" value="F:ATP binding"/>
    <property type="evidence" value="ECO:0007669"/>
    <property type="project" value="InterPro"/>
</dbReference>
<evidence type="ECO:0000313" key="3">
    <source>
        <dbReference type="Proteomes" id="UP000059847"/>
    </source>
</evidence>
<dbReference type="Pfam" id="PF01443">
    <property type="entry name" value="Viral_helicase1"/>
    <property type="match status" value="1"/>
</dbReference>
<dbReference type="AlphaFoldDB" id="A0A0M3V8T1"/>
<evidence type="ECO:0000313" key="2">
    <source>
        <dbReference type="EMBL" id="ALF59723.1"/>
    </source>
</evidence>
<gene>
    <name evidence="2" type="ORF">AOC03_06490</name>
</gene>
<reference evidence="2 3" key="1">
    <citation type="submission" date="2015-09" db="EMBL/GenBank/DDBJ databases">
        <title>Complete genome of Psychrobacter urativorans R10.10B.</title>
        <authorList>
            <person name="See-Too W.S."/>
            <person name="Chan K.G."/>
        </authorList>
    </citation>
    <scope>NUCLEOTIDE SEQUENCE [LARGE SCALE GENOMIC DNA]</scope>
    <source>
        <strain evidence="2 3">R10.10B</strain>
    </source>
</reference>
<keyword evidence="2" id="KW-0378">Hydrolase</keyword>
<keyword evidence="2" id="KW-0067">ATP-binding</keyword>
<dbReference type="EMBL" id="CP012678">
    <property type="protein sequence ID" value="ALF59723.1"/>
    <property type="molecule type" value="Genomic_DNA"/>
</dbReference>
<keyword evidence="3" id="KW-1185">Reference proteome</keyword>
<dbReference type="Proteomes" id="UP000059847">
    <property type="component" value="Chromosome"/>
</dbReference>
<dbReference type="GO" id="GO:0004386">
    <property type="term" value="F:helicase activity"/>
    <property type="evidence" value="ECO:0007669"/>
    <property type="project" value="UniProtKB-KW"/>
</dbReference>
<name>A0A0M3V8T1_9GAMM</name>
<sequence>MDKRVVLAVAGSGKTTSIINSLQIDSRALIITYTVNNVENIKNRIIRKFGLIPNGIKIYGYFSFLYTFCYKPILHVELNSKGLVWQKPPLRTKNTDRNHYFTRNNYIYANRLSKLIINYSLAKTINRIEKYFDYLYVDEIQDFGGNDFNFLVELGKAKLNQLLVGDFYQHTFDTSRDGNTNAKLHEDYVKYTGRLRKSGHVIDMSTLSASHRCSQTVCLFISDKLKISINSHRSDSTLIEFTNCEKDALRLFRDDEVVKLFYQSSNKYSCYGDNWGAVKGLDDFSDVCVVLNNTTLKHYLDGTLHTLPSKTLNKLYVACSRTKNNLYFIPEKNVRKLKDFQ</sequence>
<keyword evidence="2" id="KW-0347">Helicase</keyword>
<organism evidence="2 3">
    <name type="scientific">Psychrobacter urativorans</name>
    <dbReference type="NCBI Taxonomy" id="45610"/>
    <lineage>
        <taxon>Bacteria</taxon>
        <taxon>Pseudomonadati</taxon>
        <taxon>Pseudomonadota</taxon>
        <taxon>Gammaproteobacteria</taxon>
        <taxon>Moraxellales</taxon>
        <taxon>Moraxellaceae</taxon>
        <taxon>Psychrobacter</taxon>
    </lineage>
</organism>
<dbReference type="SUPFAM" id="SSF52540">
    <property type="entry name" value="P-loop containing nucleoside triphosphate hydrolases"/>
    <property type="match status" value="1"/>
</dbReference>